<comment type="caution">
    <text evidence="3">The sequence shown here is derived from an EMBL/GenBank/DDBJ whole genome shotgun (WGS) entry which is preliminary data.</text>
</comment>
<evidence type="ECO:0000256" key="1">
    <source>
        <dbReference type="SAM" id="MobiDB-lite"/>
    </source>
</evidence>
<evidence type="ECO:0000313" key="4">
    <source>
        <dbReference type="Proteomes" id="UP000639973"/>
    </source>
</evidence>
<organism evidence="3 4">
    <name type="scientific">Deinococcus aerolatus</name>
    <dbReference type="NCBI Taxonomy" id="522487"/>
    <lineage>
        <taxon>Bacteria</taxon>
        <taxon>Thermotogati</taxon>
        <taxon>Deinococcota</taxon>
        <taxon>Deinococci</taxon>
        <taxon>Deinococcales</taxon>
        <taxon>Deinococcaceae</taxon>
        <taxon>Deinococcus</taxon>
    </lineage>
</organism>
<dbReference type="InterPro" id="IPR051448">
    <property type="entry name" value="CdaR-like_regulators"/>
</dbReference>
<feature type="region of interest" description="Disordered" evidence="1">
    <location>
        <begin position="1"/>
        <end position="23"/>
    </location>
</feature>
<reference evidence="4" key="1">
    <citation type="journal article" date="2019" name="Int. J. Syst. Evol. Microbiol.">
        <title>The Global Catalogue of Microorganisms (GCM) 10K type strain sequencing project: providing services to taxonomists for standard genome sequencing and annotation.</title>
        <authorList>
            <consortium name="The Broad Institute Genomics Platform"/>
            <consortium name="The Broad Institute Genome Sequencing Center for Infectious Disease"/>
            <person name="Wu L."/>
            <person name="Ma J."/>
        </authorList>
    </citation>
    <scope>NUCLEOTIDE SEQUENCE [LARGE SCALE GENOMIC DNA]</scope>
    <source>
        <strain evidence="4">JCM 15442</strain>
    </source>
</reference>
<dbReference type="Gene3D" id="1.10.10.2840">
    <property type="entry name" value="PucR C-terminal helix-turn-helix domain"/>
    <property type="match status" value="1"/>
</dbReference>
<dbReference type="Proteomes" id="UP000639973">
    <property type="component" value="Unassembled WGS sequence"/>
</dbReference>
<protein>
    <recommendedName>
        <fullName evidence="2">PucR C-terminal helix-turn-helix domain-containing protein</fullName>
    </recommendedName>
</protein>
<dbReference type="PANTHER" id="PTHR33744">
    <property type="entry name" value="CARBOHYDRATE DIACID REGULATOR"/>
    <property type="match status" value="1"/>
</dbReference>
<evidence type="ECO:0000313" key="3">
    <source>
        <dbReference type="EMBL" id="GGL87411.1"/>
    </source>
</evidence>
<name>A0ABQ2GCR9_9DEIO</name>
<dbReference type="PANTHER" id="PTHR33744:SF1">
    <property type="entry name" value="DNA-BINDING TRANSCRIPTIONAL ACTIVATOR ADER"/>
    <property type="match status" value="1"/>
</dbReference>
<sequence length="409" mass="42815">MPTLGEVRRRLGQPGDNGDSRSFREPAEAARLLPDQPASEVTEAAAALLAQAALGAVGVTTLLTALRGAALSAQPERELVRLAVRWTGGFAEIQTSWGDTVASAGKRSGQAALVKETLRLEQGGRHVGALSVAFAPEWRGLGEVLAEYALLARLRTAAAGAARRRVGERMLDALLSGQPGEGGGLGGEAFALAAATLPPTVADQAQALDLLAAVGEGYFSERRLVGHATVRGGQAVWLWTTLDLAREARELYVALGASTALDVRLGVSSRHSGASADTPVSVQNAFAQARQALGATRPERACTVFHEIDPLHALLADGSLTVLAAQVGAQLAAVGDDGRTVQTLRAYLAHRGPLSTLARALGVHPNTLRYRLRRAEELLGGRLDDPALLARLYLAFHSESGQDAQLLVT</sequence>
<accession>A0ABQ2GCR9</accession>
<dbReference type="InterPro" id="IPR042070">
    <property type="entry name" value="PucR_C-HTH_sf"/>
</dbReference>
<dbReference type="InterPro" id="IPR025736">
    <property type="entry name" value="PucR_C-HTH_dom"/>
</dbReference>
<proteinExistence type="predicted"/>
<dbReference type="Pfam" id="PF13556">
    <property type="entry name" value="HTH_30"/>
    <property type="match status" value="1"/>
</dbReference>
<dbReference type="RefSeq" id="WP_188972790.1">
    <property type="nucleotide sequence ID" value="NZ_BMOL01000013.1"/>
</dbReference>
<keyword evidence="4" id="KW-1185">Reference proteome</keyword>
<evidence type="ECO:0000259" key="2">
    <source>
        <dbReference type="Pfam" id="PF13556"/>
    </source>
</evidence>
<gene>
    <name evidence="3" type="ORF">GCM10010840_26680</name>
</gene>
<dbReference type="EMBL" id="BMOL01000013">
    <property type="protein sequence ID" value="GGL87411.1"/>
    <property type="molecule type" value="Genomic_DNA"/>
</dbReference>
<feature type="domain" description="PucR C-terminal helix-turn-helix" evidence="2">
    <location>
        <begin position="341"/>
        <end position="397"/>
    </location>
</feature>